<dbReference type="PANTHER" id="PTHR46244:SF6">
    <property type="entry name" value="PHOSPHOENOLPYRUVATE-PROTEIN PHOSPHOTRANSFERASE"/>
    <property type="match status" value="1"/>
</dbReference>
<name>A0A8D9E642_9HEMI</name>
<evidence type="ECO:0000313" key="2">
    <source>
        <dbReference type="EMBL" id="CAG6741867.1"/>
    </source>
</evidence>
<protein>
    <submittedName>
        <fullName evidence="2">Phosphoenolpyruvate-protein phosphotransferase</fullName>
    </submittedName>
</protein>
<dbReference type="PROSITE" id="PS00742">
    <property type="entry name" value="PEP_ENZYMES_2"/>
    <property type="match status" value="1"/>
</dbReference>
<dbReference type="InterPro" id="IPR015813">
    <property type="entry name" value="Pyrv/PenolPyrv_kinase-like_dom"/>
</dbReference>
<accession>A0A8D9E642</accession>
<dbReference type="EMBL" id="HBUF01430485">
    <property type="protein sequence ID" value="CAG6741867.1"/>
    <property type="molecule type" value="Transcribed_RNA"/>
</dbReference>
<dbReference type="AlphaFoldDB" id="A0A8D9E642"/>
<dbReference type="SUPFAM" id="SSF51621">
    <property type="entry name" value="Phosphoenolpyruvate/pyruvate domain"/>
    <property type="match status" value="1"/>
</dbReference>
<proteinExistence type="predicted"/>
<keyword evidence="2" id="KW-0670">Pyruvate</keyword>
<dbReference type="InterPro" id="IPR050499">
    <property type="entry name" value="PEP-utilizing_PTS_enzyme"/>
</dbReference>
<dbReference type="InterPro" id="IPR000121">
    <property type="entry name" value="PEP_util_C"/>
</dbReference>
<dbReference type="GO" id="GO:0016772">
    <property type="term" value="F:transferase activity, transferring phosphorus-containing groups"/>
    <property type="evidence" value="ECO:0007669"/>
    <property type="project" value="InterPro"/>
</dbReference>
<sequence>MIETPSASLIIKDIIKEIDFLSIGTNDLTQYILAVDRGNKLVSHLYNPLLPSVIKSIKKIIYEAHKQNKYVSICGELASYEKVTLLLLGMGLDEFSMNSSYIPYIKNIIRKNKFKNATKISNLVLKQITLKKIEKCIFNK</sequence>
<keyword evidence="2" id="KW-0808">Transferase</keyword>
<evidence type="ECO:0000259" key="1">
    <source>
        <dbReference type="Pfam" id="PF02896"/>
    </source>
</evidence>
<dbReference type="Pfam" id="PF02896">
    <property type="entry name" value="PEP-utilizers_C"/>
    <property type="match status" value="1"/>
</dbReference>
<dbReference type="InterPro" id="IPR040442">
    <property type="entry name" value="Pyrv_kinase-like_dom_sf"/>
</dbReference>
<organism evidence="2">
    <name type="scientific">Cacopsylla melanoneura</name>
    <dbReference type="NCBI Taxonomy" id="428564"/>
    <lineage>
        <taxon>Eukaryota</taxon>
        <taxon>Metazoa</taxon>
        <taxon>Ecdysozoa</taxon>
        <taxon>Arthropoda</taxon>
        <taxon>Hexapoda</taxon>
        <taxon>Insecta</taxon>
        <taxon>Pterygota</taxon>
        <taxon>Neoptera</taxon>
        <taxon>Paraneoptera</taxon>
        <taxon>Hemiptera</taxon>
        <taxon>Sternorrhyncha</taxon>
        <taxon>Psylloidea</taxon>
        <taxon>Psyllidae</taxon>
        <taxon>Psyllinae</taxon>
        <taxon>Cacopsylla</taxon>
    </lineage>
</organism>
<dbReference type="PRINTS" id="PR01736">
    <property type="entry name" value="PHPHTRNFRASE"/>
</dbReference>
<dbReference type="Gene3D" id="3.20.20.60">
    <property type="entry name" value="Phosphoenolpyruvate-binding domains"/>
    <property type="match status" value="1"/>
</dbReference>
<reference evidence="2" key="1">
    <citation type="submission" date="2021-05" db="EMBL/GenBank/DDBJ databases">
        <authorList>
            <person name="Alioto T."/>
            <person name="Alioto T."/>
            <person name="Gomez Garrido J."/>
        </authorList>
    </citation>
    <scope>NUCLEOTIDE SEQUENCE</scope>
</reference>
<feature type="domain" description="PEP-utilising enzyme C-terminal" evidence="1">
    <location>
        <begin position="1"/>
        <end position="112"/>
    </location>
</feature>
<dbReference type="PANTHER" id="PTHR46244">
    <property type="entry name" value="PHOSPHOENOLPYRUVATE-PROTEIN PHOSPHOTRANSFERASE"/>
    <property type="match status" value="1"/>
</dbReference>
<dbReference type="InterPro" id="IPR023151">
    <property type="entry name" value="PEP_util_CS"/>
</dbReference>